<evidence type="ECO:0008006" key="5">
    <source>
        <dbReference type="Google" id="ProtNLM"/>
    </source>
</evidence>
<dbReference type="InterPro" id="IPR009003">
    <property type="entry name" value="Peptidase_S1_PA"/>
</dbReference>
<feature type="compositionally biased region" description="Basic and acidic residues" evidence="2">
    <location>
        <begin position="1"/>
        <end position="10"/>
    </location>
</feature>
<comment type="caution">
    <text evidence="3">The sequence shown here is derived from an EMBL/GenBank/DDBJ whole genome shotgun (WGS) entry which is preliminary data.</text>
</comment>
<evidence type="ECO:0000256" key="2">
    <source>
        <dbReference type="SAM" id="MobiDB-lite"/>
    </source>
</evidence>
<protein>
    <recommendedName>
        <fullName evidence="5">V8-like Glu-specific endopeptidase</fullName>
    </recommendedName>
</protein>
<feature type="region of interest" description="Disordered" evidence="2">
    <location>
        <begin position="1"/>
        <end position="23"/>
    </location>
</feature>
<dbReference type="AlphaFoldDB" id="A0A561SEE8"/>
<dbReference type="InterPro" id="IPR050966">
    <property type="entry name" value="Glutamyl_endopeptidase"/>
</dbReference>
<dbReference type="InterPro" id="IPR043504">
    <property type="entry name" value="Peptidase_S1_PA_chymotrypsin"/>
</dbReference>
<dbReference type="SUPFAM" id="SSF50494">
    <property type="entry name" value="Trypsin-like serine proteases"/>
    <property type="match status" value="1"/>
</dbReference>
<accession>A0A561SEE8</accession>
<dbReference type="GO" id="GO:0004252">
    <property type="term" value="F:serine-type endopeptidase activity"/>
    <property type="evidence" value="ECO:0007669"/>
    <property type="project" value="InterPro"/>
</dbReference>
<dbReference type="Proteomes" id="UP000317940">
    <property type="component" value="Unassembled WGS sequence"/>
</dbReference>
<name>A0A561SEE8_9ACTN</name>
<dbReference type="PROSITE" id="PS00134">
    <property type="entry name" value="TRYPSIN_HIS"/>
    <property type="match status" value="1"/>
</dbReference>
<evidence type="ECO:0000256" key="1">
    <source>
        <dbReference type="ARBA" id="ARBA00022729"/>
    </source>
</evidence>
<dbReference type="PANTHER" id="PTHR15462">
    <property type="entry name" value="SERINE PROTEASE"/>
    <property type="match status" value="1"/>
</dbReference>
<dbReference type="EMBL" id="VIWT01000006">
    <property type="protein sequence ID" value="TWF73236.1"/>
    <property type="molecule type" value="Genomic_DNA"/>
</dbReference>
<organism evidence="3 4">
    <name type="scientific">Kitasatospora viridis</name>
    <dbReference type="NCBI Taxonomy" id="281105"/>
    <lineage>
        <taxon>Bacteria</taxon>
        <taxon>Bacillati</taxon>
        <taxon>Actinomycetota</taxon>
        <taxon>Actinomycetes</taxon>
        <taxon>Kitasatosporales</taxon>
        <taxon>Streptomycetaceae</taxon>
        <taxon>Kitasatospora</taxon>
    </lineage>
</organism>
<dbReference type="InterPro" id="IPR018114">
    <property type="entry name" value="TRYPSIN_HIS"/>
</dbReference>
<gene>
    <name evidence="3" type="ORF">FHX73_16387</name>
</gene>
<feature type="region of interest" description="Disordered" evidence="2">
    <location>
        <begin position="47"/>
        <end position="74"/>
    </location>
</feature>
<dbReference type="GO" id="GO:0006508">
    <property type="term" value="P:proteolysis"/>
    <property type="evidence" value="ECO:0007669"/>
    <property type="project" value="InterPro"/>
</dbReference>
<sequence>MRPEVTRRQSDQAPEGEQVNRRFPRPGALFSLAAAAILLFAGAGPAVAQGGPAAAGARTDASSTSSTATLDDGSAVDSAAAAGKAQDYWTPERMQNAVPFDSPASDTLPSGSAEPTPAPTGSPGSIDPAAPTVPNQGGPKDPLITESAAVGKVFFHNPSDGKDYVCSGSALNGPSKQMVITAGHCVHGGQGKTWMTNWIYAPRFRSGNYPFGTYAAKQFRTFNAWIDSSDHTRDVGLVTTWPQNGTKLVDATGGQGLSWNYSHSVDVTVLGYPVDRDNGQIQQWCTGTTSGSGGYIQIHCNFGGGSSGGPWLRAFDDSTGLGYVNGVMSTLDSNGWNASSYFDDAVKTMVDAQGSVT</sequence>
<evidence type="ECO:0000313" key="3">
    <source>
        <dbReference type="EMBL" id="TWF73236.1"/>
    </source>
</evidence>
<keyword evidence="1" id="KW-0732">Signal</keyword>
<keyword evidence="4" id="KW-1185">Reference proteome</keyword>
<evidence type="ECO:0000313" key="4">
    <source>
        <dbReference type="Proteomes" id="UP000317940"/>
    </source>
</evidence>
<feature type="region of interest" description="Disordered" evidence="2">
    <location>
        <begin position="96"/>
        <end position="144"/>
    </location>
</feature>
<proteinExistence type="predicted"/>
<dbReference type="Gene3D" id="2.40.10.10">
    <property type="entry name" value="Trypsin-like serine proteases"/>
    <property type="match status" value="2"/>
</dbReference>
<reference evidence="3 4" key="1">
    <citation type="submission" date="2019-06" db="EMBL/GenBank/DDBJ databases">
        <title>Sequencing the genomes of 1000 actinobacteria strains.</title>
        <authorList>
            <person name="Klenk H.-P."/>
        </authorList>
    </citation>
    <scope>NUCLEOTIDE SEQUENCE [LARGE SCALE GENOMIC DNA]</scope>
    <source>
        <strain evidence="3 4">DSM 44826</strain>
    </source>
</reference>